<dbReference type="VEuPathDB" id="AmoebaDB:EHI5A_097780"/>
<keyword evidence="6 7" id="KW-0539">Nucleus</keyword>
<name>A0A5K1VUZ2_ENTHI</name>
<dbReference type="VEuPathDB" id="AmoebaDB:EHI7A_114480"/>
<comment type="function">
    <text evidence="7">Involved in pre-mRNA splicing.</text>
</comment>
<keyword evidence="4 7" id="KW-0747">Spliceosome</keyword>
<dbReference type="GO" id="GO:0071014">
    <property type="term" value="C:post-mRNA release spliceosomal complex"/>
    <property type="evidence" value="ECO:0007669"/>
    <property type="project" value="TreeGrafter"/>
</dbReference>
<comment type="subunit">
    <text evidence="7">May be part of a spliceosome complex.</text>
</comment>
<evidence type="ECO:0000256" key="1">
    <source>
        <dbReference type="ARBA" id="ARBA00004123"/>
    </source>
</evidence>
<dbReference type="VEuPathDB" id="AmoebaDB:KM1_127050"/>
<dbReference type="GO" id="GO:0000398">
    <property type="term" value="P:mRNA splicing, via spliceosome"/>
    <property type="evidence" value="ECO:0007669"/>
    <property type="project" value="UniProtKB-UniRule"/>
</dbReference>
<dbReference type="EMBL" id="BDEQ01000001">
    <property type="protein sequence ID" value="GAT95833.1"/>
    <property type="molecule type" value="Genomic_DNA"/>
</dbReference>
<dbReference type="AlphaFoldDB" id="A0A5K1VUZ2"/>
<comment type="caution">
    <text evidence="8">The sequence shown here is derived from an EMBL/GenBank/DDBJ whole genome shotgun (WGS) entry which is preliminary data.</text>
</comment>
<evidence type="ECO:0000256" key="5">
    <source>
        <dbReference type="ARBA" id="ARBA00023187"/>
    </source>
</evidence>
<protein>
    <recommendedName>
        <fullName evidence="7">Pre-mRNA-splicing factor SYF2</fullName>
    </recommendedName>
</protein>
<keyword evidence="5 7" id="KW-0508">mRNA splicing</keyword>
<dbReference type="Proteomes" id="UP000078387">
    <property type="component" value="Unassembled WGS sequence"/>
</dbReference>
<dbReference type="VEuPathDB" id="AmoebaDB:EHI_095880"/>
<comment type="similarity">
    <text evidence="2 7">Belongs to the SYF2 family.</text>
</comment>
<dbReference type="PANTHER" id="PTHR13264">
    <property type="entry name" value="GCIP-INTERACTING PROTEIN P29"/>
    <property type="match status" value="1"/>
</dbReference>
<evidence type="ECO:0000256" key="3">
    <source>
        <dbReference type="ARBA" id="ARBA00022664"/>
    </source>
</evidence>
<evidence type="ECO:0000256" key="6">
    <source>
        <dbReference type="ARBA" id="ARBA00023242"/>
    </source>
</evidence>
<evidence type="ECO:0000313" key="9">
    <source>
        <dbReference type="Proteomes" id="UP000078387"/>
    </source>
</evidence>
<evidence type="ECO:0000313" key="8">
    <source>
        <dbReference type="EMBL" id="GAT95833.1"/>
    </source>
</evidence>
<comment type="subcellular location">
    <subcellularLocation>
        <location evidence="1 7">Nucleus</location>
    </subcellularLocation>
</comment>
<organism evidence="8 9">
    <name type="scientific">Entamoeba histolytica</name>
    <dbReference type="NCBI Taxonomy" id="5759"/>
    <lineage>
        <taxon>Eukaryota</taxon>
        <taxon>Amoebozoa</taxon>
        <taxon>Evosea</taxon>
        <taxon>Archamoebae</taxon>
        <taxon>Mastigamoebida</taxon>
        <taxon>Entamoebidae</taxon>
        <taxon>Entamoeba</taxon>
    </lineage>
</organism>
<dbReference type="OMA" id="SPERIDC"/>
<evidence type="ECO:0000256" key="2">
    <source>
        <dbReference type="ARBA" id="ARBA00010028"/>
    </source>
</evidence>
<keyword evidence="3 7" id="KW-0507">mRNA processing</keyword>
<dbReference type="InterPro" id="IPR013260">
    <property type="entry name" value="mRNA_splic_SYF2"/>
</dbReference>
<dbReference type="Pfam" id="PF08231">
    <property type="entry name" value="SYF2"/>
    <property type="match status" value="1"/>
</dbReference>
<dbReference type="VEuPathDB" id="AmoebaDB:EHI8A_079570"/>
<dbReference type="PANTHER" id="PTHR13264:SF5">
    <property type="entry name" value="PRE-MRNA-SPLICING FACTOR SYF2"/>
    <property type="match status" value="1"/>
</dbReference>
<reference evidence="8 9" key="1">
    <citation type="submission" date="2016-05" db="EMBL/GenBank/DDBJ databases">
        <title>First whole genome sequencing of Entamoeba histolytica HM1:IMSS-clone-6.</title>
        <authorList>
            <person name="Mukherjee Avik.K."/>
            <person name="Izumyama S."/>
            <person name="Nakada-Tsukui K."/>
            <person name="Nozaki T."/>
        </authorList>
    </citation>
    <scope>NUCLEOTIDE SEQUENCE [LARGE SCALE GENOMIC DNA]</scope>
    <source>
        <strain evidence="8 9">HM1:IMSS clone 6</strain>
    </source>
</reference>
<dbReference type="GO" id="GO:0071013">
    <property type="term" value="C:catalytic step 2 spliceosome"/>
    <property type="evidence" value="ECO:0007669"/>
    <property type="project" value="TreeGrafter"/>
</dbReference>
<accession>A0A5K1VUZ2</accession>
<evidence type="ECO:0000256" key="4">
    <source>
        <dbReference type="ARBA" id="ARBA00022728"/>
    </source>
</evidence>
<evidence type="ECO:0000256" key="7">
    <source>
        <dbReference type="RuleBase" id="RU367148"/>
    </source>
</evidence>
<dbReference type="GO" id="GO:0000974">
    <property type="term" value="C:Prp19 complex"/>
    <property type="evidence" value="ECO:0007669"/>
    <property type="project" value="TreeGrafter"/>
</dbReference>
<proteinExistence type="inferred from homology"/>
<sequence>MSSKLKSLDEMIEIEYENEMNKQKVDCKKPKFPKNESTDSWMDMPANTLKHKKDINDQKGDLAKQAYSAYERKIRWLNPKDTEKEYQQYKQNDQLRQKIQSGYVSPEKIDCLQKQLARGKKEAQRFHRERKEKSFQRDYINVNNKKFNEHVNQAYDQYTSDIKDALEH</sequence>
<gene>
    <name evidence="8" type="ORF">CL6EHI_095880</name>
</gene>